<evidence type="ECO:0000256" key="1">
    <source>
        <dbReference type="ARBA" id="ARBA00006817"/>
    </source>
</evidence>
<evidence type="ECO:0000259" key="2">
    <source>
        <dbReference type="Pfam" id="PF08327"/>
    </source>
</evidence>
<name>A0A6L9EBF2_9FLAO</name>
<dbReference type="InterPro" id="IPR013538">
    <property type="entry name" value="ASHA1/2-like_C"/>
</dbReference>
<dbReference type="AlphaFoldDB" id="A0A6L9EBF2"/>
<dbReference type="RefSeq" id="WP_161434928.1">
    <property type="nucleotide sequence ID" value="NZ_WXYO01000003.1"/>
</dbReference>
<comment type="caution">
    <text evidence="3">The sequence shown here is derived from an EMBL/GenBank/DDBJ whole genome shotgun (WGS) entry which is preliminary data.</text>
</comment>
<sequence>MEKLSFDSFTKKIYIKTSMEKMYWCWGTSEGICSWFLRKADYLTSEGKLRDSKEFIKAGDTYIWEWHNWDGQEKGQVIQANGKNYIEISFAEVSKVAISLEDHGKAVLLSLRQYEIPTDEESKLNIHYGCSNGWSFWMANLKAYLEHGILLNETEFDLTKIPLAGFEFVNM</sequence>
<comment type="similarity">
    <text evidence="1">Belongs to the AHA1 family.</text>
</comment>
<protein>
    <recommendedName>
        <fullName evidence="2">Activator of Hsp90 ATPase homologue 1/2-like C-terminal domain-containing protein</fullName>
    </recommendedName>
</protein>
<dbReference type="Gene3D" id="3.30.530.20">
    <property type="match status" value="1"/>
</dbReference>
<dbReference type="InterPro" id="IPR023393">
    <property type="entry name" value="START-like_dom_sf"/>
</dbReference>
<keyword evidence="4" id="KW-1185">Reference proteome</keyword>
<feature type="domain" description="Activator of Hsp90 ATPase homologue 1/2-like C-terminal" evidence="2">
    <location>
        <begin position="17"/>
        <end position="146"/>
    </location>
</feature>
<gene>
    <name evidence="3" type="ORF">GTQ38_07760</name>
</gene>
<reference evidence="3 4" key="1">
    <citation type="submission" date="2020-01" db="EMBL/GenBank/DDBJ databases">
        <title>Bacteria diversity of Porities sp.</title>
        <authorList>
            <person name="Wang G."/>
        </authorList>
    </citation>
    <scope>NUCLEOTIDE SEQUENCE [LARGE SCALE GENOMIC DNA]</scope>
    <source>
        <strain evidence="3 4">R33</strain>
    </source>
</reference>
<dbReference type="Proteomes" id="UP000475249">
    <property type="component" value="Unassembled WGS sequence"/>
</dbReference>
<accession>A0A6L9EBF2</accession>
<dbReference type="Pfam" id="PF08327">
    <property type="entry name" value="AHSA1"/>
    <property type="match status" value="1"/>
</dbReference>
<evidence type="ECO:0000313" key="3">
    <source>
        <dbReference type="EMBL" id="NAS11891.1"/>
    </source>
</evidence>
<evidence type="ECO:0000313" key="4">
    <source>
        <dbReference type="Proteomes" id="UP000475249"/>
    </source>
</evidence>
<organism evidence="3 4">
    <name type="scientific">Poritiphilus flavus</name>
    <dbReference type="NCBI Taxonomy" id="2697053"/>
    <lineage>
        <taxon>Bacteria</taxon>
        <taxon>Pseudomonadati</taxon>
        <taxon>Bacteroidota</taxon>
        <taxon>Flavobacteriia</taxon>
        <taxon>Flavobacteriales</taxon>
        <taxon>Flavobacteriaceae</taxon>
        <taxon>Poritiphilus</taxon>
    </lineage>
</organism>
<dbReference type="CDD" id="cd07814">
    <property type="entry name" value="SRPBCC_CalC_Aha1-like"/>
    <property type="match status" value="1"/>
</dbReference>
<dbReference type="SUPFAM" id="SSF55961">
    <property type="entry name" value="Bet v1-like"/>
    <property type="match status" value="1"/>
</dbReference>
<dbReference type="EMBL" id="WXYO01000003">
    <property type="protein sequence ID" value="NAS11891.1"/>
    <property type="molecule type" value="Genomic_DNA"/>
</dbReference>
<proteinExistence type="inferred from homology"/>